<evidence type="ECO:0000313" key="2">
    <source>
        <dbReference type="Proteomes" id="UP000199126"/>
    </source>
</evidence>
<dbReference type="RefSeq" id="WP_244531459.1">
    <property type="nucleotide sequence ID" value="NZ_FODV01000001.1"/>
</dbReference>
<name>A0A1H8MYR6_9EURY</name>
<protein>
    <submittedName>
        <fullName evidence="1">Uncharacterized protein</fullName>
    </submittedName>
</protein>
<accession>A0A1H8MYR6</accession>
<organism evidence="1 2">
    <name type="scientific">Halogranum amylolyticum</name>
    <dbReference type="NCBI Taxonomy" id="660520"/>
    <lineage>
        <taxon>Archaea</taxon>
        <taxon>Methanobacteriati</taxon>
        <taxon>Methanobacteriota</taxon>
        <taxon>Stenosarchaea group</taxon>
        <taxon>Halobacteria</taxon>
        <taxon>Halobacteriales</taxon>
        <taxon>Haloferacaceae</taxon>
    </lineage>
</organism>
<gene>
    <name evidence="1" type="ORF">SAMN04487948_101190</name>
</gene>
<dbReference type="Proteomes" id="UP000199126">
    <property type="component" value="Unassembled WGS sequence"/>
</dbReference>
<dbReference type="EMBL" id="FODV01000001">
    <property type="protein sequence ID" value="SEO22452.1"/>
    <property type="molecule type" value="Genomic_DNA"/>
</dbReference>
<sequence length="75" mass="8606">MKDDEIKPPKKADQYEYLDSTTEVVFMVEDGKVLTFREYPNVEAFERAAETGEYAGVNQGVKELPDIEAFRDLDI</sequence>
<proteinExistence type="predicted"/>
<keyword evidence="2" id="KW-1185">Reference proteome</keyword>
<evidence type="ECO:0000313" key="1">
    <source>
        <dbReference type="EMBL" id="SEO22452.1"/>
    </source>
</evidence>
<reference evidence="2" key="1">
    <citation type="submission" date="2016-10" db="EMBL/GenBank/DDBJ databases">
        <authorList>
            <person name="Varghese N."/>
            <person name="Submissions S."/>
        </authorList>
    </citation>
    <scope>NUCLEOTIDE SEQUENCE [LARGE SCALE GENOMIC DNA]</scope>
    <source>
        <strain evidence="2">CGMCC 1.10121</strain>
    </source>
</reference>
<dbReference type="AlphaFoldDB" id="A0A1H8MYR6"/>